<evidence type="ECO:0000256" key="4">
    <source>
        <dbReference type="ARBA" id="ARBA00022729"/>
    </source>
</evidence>
<comment type="caution">
    <text evidence="9">The sequence shown here is derived from an EMBL/GenBank/DDBJ whole genome shotgun (WGS) entry which is preliminary data.</text>
</comment>
<dbReference type="PANTHER" id="PTHR45650:SF14">
    <property type="entry name" value="GDSL ESTERASE_LIPASE 7-LIKE"/>
    <property type="match status" value="1"/>
</dbReference>
<organism evidence="9 10">
    <name type="scientific">Cardamine amara subsp. amara</name>
    <dbReference type="NCBI Taxonomy" id="228776"/>
    <lineage>
        <taxon>Eukaryota</taxon>
        <taxon>Viridiplantae</taxon>
        <taxon>Streptophyta</taxon>
        <taxon>Embryophyta</taxon>
        <taxon>Tracheophyta</taxon>
        <taxon>Spermatophyta</taxon>
        <taxon>Magnoliopsida</taxon>
        <taxon>eudicotyledons</taxon>
        <taxon>Gunneridae</taxon>
        <taxon>Pentapetalae</taxon>
        <taxon>rosids</taxon>
        <taxon>malvids</taxon>
        <taxon>Brassicales</taxon>
        <taxon>Brassicaceae</taxon>
        <taxon>Cardamineae</taxon>
        <taxon>Cardamine</taxon>
    </lineage>
</organism>
<dbReference type="PANTHER" id="PTHR45650">
    <property type="entry name" value="GDSL-LIKE LIPASE/ACYLHYDROLASE-RELATED"/>
    <property type="match status" value="1"/>
</dbReference>
<evidence type="ECO:0000256" key="5">
    <source>
        <dbReference type="ARBA" id="ARBA00022801"/>
    </source>
</evidence>
<dbReference type="GO" id="GO:0016042">
    <property type="term" value="P:lipid catabolic process"/>
    <property type="evidence" value="ECO:0007669"/>
    <property type="project" value="UniProtKB-KW"/>
</dbReference>
<dbReference type="InterPro" id="IPR035669">
    <property type="entry name" value="SGNH_plant_lipase-like"/>
</dbReference>
<evidence type="ECO:0000256" key="8">
    <source>
        <dbReference type="SAM" id="SignalP"/>
    </source>
</evidence>
<proteinExistence type="inferred from homology"/>
<keyword evidence="4 8" id="KW-0732">Signal</keyword>
<evidence type="ECO:0000256" key="1">
    <source>
        <dbReference type="ARBA" id="ARBA00004613"/>
    </source>
</evidence>
<sequence>MSLPSSLKSYLLLLLLCFLNVSTIINSSKPFKQEPVLFGGNFPALYVIGDSLVDSGNNNHLPTRVKANFPPYGSEFEGGKATGRFSNGKTIADYIAIYYGLPLVPAYLGLSEEQKNNISTGINYASASCGILPDTGKLLGKCLSLSVQVDLFKETIDKNLKKKFTKPSELSKHLAESLFMTAIGVNDYAFFYNRTTDANQFGNKLLHEFLIQIERLHVLGARKFFINNIKPLGCYPNMIVNTVPRGSCNEYVNLAVGIFNAKLRKSLSHMKRKFNGISFLYSDYFNFMLGLRGPSSNEASSSLLNTISPCCPSVYDGGLTTSCTSGSIACKARDTHVFFDPFHPTQMANFMYAVSCFQERNICHVVKN</sequence>
<reference evidence="9 10" key="1">
    <citation type="submission" date="2024-04" db="EMBL/GenBank/DDBJ databases">
        <title>Genome assembly C_amara_ONT_v2.</title>
        <authorList>
            <person name="Yant L."/>
            <person name="Moore C."/>
            <person name="Slenker M."/>
        </authorList>
    </citation>
    <scope>NUCLEOTIDE SEQUENCE [LARGE SCALE GENOMIC DNA]</scope>
    <source>
        <tissue evidence="9">Leaf</tissue>
    </source>
</reference>
<dbReference type="InterPro" id="IPR001087">
    <property type="entry name" value="GDSL"/>
</dbReference>
<evidence type="ECO:0000256" key="3">
    <source>
        <dbReference type="ARBA" id="ARBA00022525"/>
    </source>
</evidence>
<evidence type="ECO:0000256" key="2">
    <source>
        <dbReference type="ARBA" id="ARBA00008668"/>
    </source>
</evidence>
<keyword evidence="6" id="KW-0442">Lipid degradation</keyword>
<protein>
    <submittedName>
        <fullName evidence="9">GDSL esterase/lipase</fullName>
    </submittedName>
</protein>
<dbReference type="CDD" id="cd01837">
    <property type="entry name" value="SGNH_plant_lipase_like"/>
    <property type="match status" value="1"/>
</dbReference>
<evidence type="ECO:0000256" key="6">
    <source>
        <dbReference type="ARBA" id="ARBA00022963"/>
    </source>
</evidence>
<feature type="signal peptide" evidence="8">
    <location>
        <begin position="1"/>
        <end position="27"/>
    </location>
</feature>
<feature type="chain" id="PRO_5044834398" evidence="8">
    <location>
        <begin position="28"/>
        <end position="368"/>
    </location>
</feature>
<accession>A0ABD1AA63</accession>
<dbReference type="InterPro" id="IPR051238">
    <property type="entry name" value="GDSL_esterase/lipase"/>
</dbReference>
<dbReference type="Pfam" id="PF00657">
    <property type="entry name" value="Lipase_GDSL"/>
    <property type="match status" value="1"/>
</dbReference>
<gene>
    <name evidence="9" type="ORF">V5N11_035123</name>
</gene>
<name>A0ABD1AA63_CARAN</name>
<keyword evidence="3" id="KW-0964">Secreted</keyword>
<evidence type="ECO:0000256" key="7">
    <source>
        <dbReference type="ARBA" id="ARBA00023098"/>
    </source>
</evidence>
<comment type="subcellular location">
    <subcellularLocation>
        <location evidence="1">Secreted</location>
    </subcellularLocation>
</comment>
<comment type="similarity">
    <text evidence="2">Belongs to the 'GDSL' lipolytic enzyme family.</text>
</comment>
<dbReference type="EMBL" id="JBANAX010000552">
    <property type="protein sequence ID" value="KAL1203690.1"/>
    <property type="molecule type" value="Genomic_DNA"/>
</dbReference>
<evidence type="ECO:0000313" key="9">
    <source>
        <dbReference type="EMBL" id="KAL1203690.1"/>
    </source>
</evidence>
<keyword evidence="10" id="KW-1185">Reference proteome</keyword>
<evidence type="ECO:0000313" key="10">
    <source>
        <dbReference type="Proteomes" id="UP001558713"/>
    </source>
</evidence>
<dbReference type="GO" id="GO:0016787">
    <property type="term" value="F:hydrolase activity"/>
    <property type="evidence" value="ECO:0007669"/>
    <property type="project" value="UniProtKB-KW"/>
</dbReference>
<dbReference type="Gene3D" id="3.40.50.1110">
    <property type="entry name" value="SGNH hydrolase"/>
    <property type="match status" value="1"/>
</dbReference>
<dbReference type="AlphaFoldDB" id="A0ABD1AA63"/>
<keyword evidence="7" id="KW-0443">Lipid metabolism</keyword>
<dbReference type="GO" id="GO:0005576">
    <property type="term" value="C:extracellular region"/>
    <property type="evidence" value="ECO:0007669"/>
    <property type="project" value="UniProtKB-SubCell"/>
</dbReference>
<dbReference type="Proteomes" id="UP001558713">
    <property type="component" value="Unassembled WGS sequence"/>
</dbReference>
<keyword evidence="5" id="KW-0378">Hydrolase</keyword>
<dbReference type="InterPro" id="IPR036514">
    <property type="entry name" value="SGNH_hydro_sf"/>
</dbReference>